<protein>
    <submittedName>
        <fullName evidence="2">Uncharacterized protein</fullName>
    </submittedName>
</protein>
<feature type="chain" id="PRO_5025359968" evidence="1">
    <location>
        <begin position="22"/>
        <end position="120"/>
    </location>
</feature>
<organism evidence="2 3">
    <name type="scientific">Byssothecium circinans</name>
    <dbReference type="NCBI Taxonomy" id="147558"/>
    <lineage>
        <taxon>Eukaryota</taxon>
        <taxon>Fungi</taxon>
        <taxon>Dikarya</taxon>
        <taxon>Ascomycota</taxon>
        <taxon>Pezizomycotina</taxon>
        <taxon>Dothideomycetes</taxon>
        <taxon>Pleosporomycetidae</taxon>
        <taxon>Pleosporales</taxon>
        <taxon>Massarineae</taxon>
        <taxon>Massarinaceae</taxon>
        <taxon>Byssothecium</taxon>
    </lineage>
</organism>
<dbReference type="EMBL" id="ML976982">
    <property type="protein sequence ID" value="KAF1960899.1"/>
    <property type="molecule type" value="Genomic_DNA"/>
</dbReference>
<feature type="signal peptide" evidence="1">
    <location>
        <begin position="1"/>
        <end position="21"/>
    </location>
</feature>
<evidence type="ECO:0000313" key="3">
    <source>
        <dbReference type="Proteomes" id="UP000800035"/>
    </source>
</evidence>
<evidence type="ECO:0000313" key="2">
    <source>
        <dbReference type="EMBL" id="KAF1960899.1"/>
    </source>
</evidence>
<reference evidence="2" key="1">
    <citation type="journal article" date="2020" name="Stud. Mycol.">
        <title>101 Dothideomycetes genomes: a test case for predicting lifestyles and emergence of pathogens.</title>
        <authorList>
            <person name="Haridas S."/>
            <person name="Albert R."/>
            <person name="Binder M."/>
            <person name="Bloem J."/>
            <person name="Labutti K."/>
            <person name="Salamov A."/>
            <person name="Andreopoulos B."/>
            <person name="Baker S."/>
            <person name="Barry K."/>
            <person name="Bills G."/>
            <person name="Bluhm B."/>
            <person name="Cannon C."/>
            <person name="Castanera R."/>
            <person name="Culley D."/>
            <person name="Daum C."/>
            <person name="Ezra D."/>
            <person name="Gonzalez J."/>
            <person name="Henrissat B."/>
            <person name="Kuo A."/>
            <person name="Liang C."/>
            <person name="Lipzen A."/>
            <person name="Lutzoni F."/>
            <person name="Magnuson J."/>
            <person name="Mondo S."/>
            <person name="Nolan M."/>
            <person name="Ohm R."/>
            <person name="Pangilinan J."/>
            <person name="Park H.-J."/>
            <person name="Ramirez L."/>
            <person name="Alfaro M."/>
            <person name="Sun H."/>
            <person name="Tritt A."/>
            <person name="Yoshinaga Y."/>
            <person name="Zwiers L.-H."/>
            <person name="Turgeon B."/>
            <person name="Goodwin S."/>
            <person name="Spatafora J."/>
            <person name="Crous P."/>
            <person name="Grigoriev I."/>
        </authorList>
    </citation>
    <scope>NUCLEOTIDE SEQUENCE</scope>
    <source>
        <strain evidence="2">CBS 675.92</strain>
    </source>
</reference>
<name>A0A6A5UAC6_9PLEO</name>
<keyword evidence="3" id="KW-1185">Reference proteome</keyword>
<dbReference type="Proteomes" id="UP000800035">
    <property type="component" value="Unassembled WGS sequence"/>
</dbReference>
<gene>
    <name evidence="2" type="ORF">CC80DRAFT_532447</name>
</gene>
<sequence>MLCSTITALAAGFGLFASTLAAPIFHTTSPVLPPSLSARKSLLEKTHYLQGPYENKLFWVELCSATDFFKGKPPVEDVNCHAMFAKGCVDFFEGTEGDRKFNDWAMSARPTMGTKCTLFS</sequence>
<evidence type="ECO:0000256" key="1">
    <source>
        <dbReference type="SAM" id="SignalP"/>
    </source>
</evidence>
<accession>A0A6A5UAC6</accession>
<dbReference type="AlphaFoldDB" id="A0A6A5UAC6"/>
<proteinExistence type="predicted"/>
<keyword evidence="1" id="KW-0732">Signal</keyword>